<dbReference type="PANTHER" id="PTHR42760:SF115">
    <property type="entry name" value="3-OXOACYL-[ACYL-CARRIER-PROTEIN] REDUCTASE FABG"/>
    <property type="match status" value="1"/>
</dbReference>
<keyword evidence="4" id="KW-1185">Reference proteome</keyword>
<proteinExistence type="inferred from homology"/>
<dbReference type="STRING" id="1678840.ATC1_13631"/>
<gene>
    <name evidence="3" type="ORF">ATC1_13631</name>
</gene>
<evidence type="ECO:0000256" key="2">
    <source>
        <dbReference type="ARBA" id="ARBA00023002"/>
    </source>
</evidence>
<evidence type="ECO:0000313" key="4">
    <source>
        <dbReference type="Proteomes" id="UP000053370"/>
    </source>
</evidence>
<keyword evidence="2" id="KW-0560">Oxidoreductase</keyword>
<organism evidence="3">
    <name type="scientific">Flexilinea flocculi</name>
    <dbReference type="NCBI Taxonomy" id="1678840"/>
    <lineage>
        <taxon>Bacteria</taxon>
        <taxon>Bacillati</taxon>
        <taxon>Chloroflexota</taxon>
        <taxon>Anaerolineae</taxon>
        <taxon>Anaerolineales</taxon>
        <taxon>Anaerolineaceae</taxon>
        <taxon>Flexilinea</taxon>
    </lineage>
</organism>
<evidence type="ECO:0000256" key="1">
    <source>
        <dbReference type="ARBA" id="ARBA00006484"/>
    </source>
</evidence>
<dbReference type="Gene3D" id="3.40.50.720">
    <property type="entry name" value="NAD(P)-binding Rossmann-like Domain"/>
    <property type="match status" value="1"/>
</dbReference>
<dbReference type="PROSITE" id="PS00061">
    <property type="entry name" value="ADH_SHORT"/>
    <property type="match status" value="1"/>
</dbReference>
<dbReference type="PRINTS" id="PR00081">
    <property type="entry name" value="GDHRDH"/>
</dbReference>
<dbReference type="RefSeq" id="WP_172667741.1">
    <property type="nucleotide sequence ID" value="NZ_DF968181.1"/>
</dbReference>
<dbReference type="InterPro" id="IPR020904">
    <property type="entry name" value="Sc_DH/Rdtase_CS"/>
</dbReference>
<sequence length="271" mass="29239">MSRDISKKLLELFSLENKVVLITGGGGAIGGEMAKSLSQAGAAIALSDVDLNGMQKIADEIIKDDGEVISIETDLLNLDSIHSCVEKTMERFDKIDVLINCAGINKRMGCLYADEQTFDRIIGVNLKGMYFMSQETAKHMIQRRKGSIINVCSYNAVMMLGGNGIYGASKSGVAAITRAQAIEWAKYGIRSNAISPGHISTPLTAPLWNDPVRSKYMLDRIAMARPGTPQDLIGMTILLASDASAYMSGMLYHVDGGCLAGGQPWNIDEPK</sequence>
<dbReference type="PRINTS" id="PR00080">
    <property type="entry name" value="SDRFAMILY"/>
</dbReference>
<accession>A0A0S7BJY5</accession>
<protein>
    <submittedName>
        <fullName evidence="3">NAD(P)-dependent dehydrogenase, short-chain alcohol dehydrogenase family</fullName>
    </submittedName>
</protein>
<dbReference type="InterPro" id="IPR002347">
    <property type="entry name" value="SDR_fam"/>
</dbReference>
<name>A0A0S7BJY5_9CHLR</name>
<dbReference type="SUPFAM" id="SSF51735">
    <property type="entry name" value="NAD(P)-binding Rossmann-fold domains"/>
    <property type="match status" value="1"/>
</dbReference>
<dbReference type="Pfam" id="PF13561">
    <property type="entry name" value="adh_short_C2"/>
    <property type="match status" value="1"/>
</dbReference>
<reference evidence="3" key="1">
    <citation type="journal article" date="2015" name="Genome Announc.">
        <title>Draft Genome Sequence of Anaerolineae Strain TC1, a Novel Isolate from a Methanogenic Wastewater Treatment System.</title>
        <authorList>
            <person name="Matsuura N."/>
            <person name="Tourlousse D.M."/>
            <person name="Sun L."/>
            <person name="Toyonaga M."/>
            <person name="Kuroda K."/>
            <person name="Ohashi A."/>
            <person name="Cruz R."/>
            <person name="Yamaguchi T."/>
            <person name="Sekiguchi Y."/>
        </authorList>
    </citation>
    <scope>NUCLEOTIDE SEQUENCE [LARGE SCALE GENOMIC DNA]</scope>
    <source>
        <strain evidence="3">TC1</strain>
    </source>
</reference>
<dbReference type="EMBL" id="DF968181">
    <property type="protein sequence ID" value="GAP40652.1"/>
    <property type="molecule type" value="Genomic_DNA"/>
</dbReference>
<dbReference type="AlphaFoldDB" id="A0A0S7BJY5"/>
<comment type="similarity">
    <text evidence="1">Belongs to the short-chain dehydrogenases/reductases (SDR) family.</text>
</comment>
<dbReference type="InterPro" id="IPR036291">
    <property type="entry name" value="NAD(P)-bd_dom_sf"/>
</dbReference>
<dbReference type="Proteomes" id="UP000053370">
    <property type="component" value="Unassembled WGS sequence"/>
</dbReference>
<evidence type="ECO:0000313" key="3">
    <source>
        <dbReference type="EMBL" id="GAP40652.1"/>
    </source>
</evidence>
<dbReference type="PANTHER" id="PTHR42760">
    <property type="entry name" value="SHORT-CHAIN DEHYDROGENASES/REDUCTASES FAMILY MEMBER"/>
    <property type="match status" value="1"/>
</dbReference>
<dbReference type="FunFam" id="3.40.50.720:FF:000084">
    <property type="entry name" value="Short-chain dehydrogenase reductase"/>
    <property type="match status" value="1"/>
</dbReference>
<dbReference type="GO" id="GO:0016616">
    <property type="term" value="F:oxidoreductase activity, acting on the CH-OH group of donors, NAD or NADP as acceptor"/>
    <property type="evidence" value="ECO:0007669"/>
    <property type="project" value="TreeGrafter"/>
</dbReference>